<dbReference type="GO" id="GO:0042773">
    <property type="term" value="P:ATP synthesis coupled electron transport"/>
    <property type="evidence" value="ECO:0007669"/>
    <property type="project" value="InterPro"/>
</dbReference>
<evidence type="ECO:0000256" key="5">
    <source>
        <dbReference type="ARBA" id="ARBA00022448"/>
    </source>
</evidence>
<keyword evidence="10" id="KW-0249">Electron transport</keyword>
<evidence type="ECO:0000256" key="14">
    <source>
        <dbReference type="ARBA" id="ARBA00023128"/>
    </source>
</evidence>
<proteinExistence type="inferred from homology"/>
<dbReference type="RefSeq" id="YP_009710909.1">
    <property type="nucleotide sequence ID" value="NC_045209.1"/>
</dbReference>
<gene>
    <name evidence="21" type="primary">ND5</name>
</gene>
<dbReference type="GeneID" id="42438356"/>
<feature type="transmembrane region" description="Helical" evidence="17">
    <location>
        <begin position="45"/>
        <end position="72"/>
    </location>
</feature>
<evidence type="ECO:0000259" key="18">
    <source>
        <dbReference type="Pfam" id="PF00361"/>
    </source>
</evidence>
<evidence type="ECO:0000256" key="1">
    <source>
        <dbReference type="ARBA" id="ARBA00003257"/>
    </source>
</evidence>
<organism evidence="21">
    <name type="scientific">Tinaminyssus melloi</name>
    <dbReference type="NCBI Taxonomy" id="105222"/>
    <lineage>
        <taxon>Eukaryota</taxon>
        <taxon>Metazoa</taxon>
        <taxon>Ecdysozoa</taxon>
        <taxon>Arthropoda</taxon>
        <taxon>Chelicerata</taxon>
        <taxon>Arachnida</taxon>
        <taxon>Acari</taxon>
        <taxon>Parasitiformes</taxon>
        <taxon>Mesostigmata</taxon>
        <taxon>Gamasina</taxon>
        <taxon>Dermanyssoidea</taxon>
        <taxon>Rhinonyssidae</taxon>
        <taxon>Tinaminyssus</taxon>
    </lineage>
</organism>
<feature type="transmembrane region" description="Helical" evidence="17">
    <location>
        <begin position="418"/>
        <end position="437"/>
    </location>
</feature>
<evidence type="ECO:0000256" key="11">
    <source>
        <dbReference type="ARBA" id="ARBA00022989"/>
    </source>
</evidence>
<keyword evidence="14 17" id="KW-0496">Mitochondrion</keyword>
<dbReference type="EMBL" id="MN557820">
    <property type="protein sequence ID" value="QGA47512.1"/>
    <property type="molecule type" value="Genomic_DNA"/>
</dbReference>
<feature type="transmembrane region" description="Helical" evidence="17">
    <location>
        <begin position="478"/>
        <end position="497"/>
    </location>
</feature>
<dbReference type="PRINTS" id="PR01434">
    <property type="entry name" value="NADHDHGNASE5"/>
</dbReference>
<dbReference type="AlphaFoldDB" id="A0A5Q0RZ31"/>
<dbReference type="CTD" id="4540"/>
<evidence type="ECO:0000256" key="9">
    <source>
        <dbReference type="ARBA" id="ARBA00022967"/>
    </source>
</evidence>
<feature type="domain" description="NADH-Ubiquinone oxidoreductase (complex I) chain 5 N-terminal" evidence="19">
    <location>
        <begin position="37"/>
        <end position="82"/>
    </location>
</feature>
<feature type="transmembrane region" description="Helical" evidence="17">
    <location>
        <begin position="546"/>
        <end position="564"/>
    </location>
</feature>
<evidence type="ECO:0000256" key="6">
    <source>
        <dbReference type="ARBA" id="ARBA00022660"/>
    </source>
</evidence>
<evidence type="ECO:0000256" key="15">
    <source>
        <dbReference type="ARBA" id="ARBA00023136"/>
    </source>
</evidence>
<feature type="transmembrane region" description="Helical" evidence="17">
    <location>
        <begin position="299"/>
        <end position="319"/>
    </location>
</feature>
<dbReference type="InterPro" id="IPR010934">
    <property type="entry name" value="NADH_DH_su5_C"/>
</dbReference>
<geneLocation type="mitochondrion" evidence="21"/>
<keyword evidence="11 17" id="KW-1133">Transmembrane helix</keyword>
<comment type="function">
    <text evidence="17">Core subunit of the mitochondrial membrane respiratory chain NADH dehydrogenase (Complex I) which catalyzes electron transfer from NADH through the respiratory chain, using ubiquinone as an electron acceptor. Essential for the catalytic activity and assembly of complex I.</text>
</comment>
<feature type="transmembrane region" description="Helical" evidence="17">
    <location>
        <begin position="147"/>
        <end position="166"/>
    </location>
</feature>
<feature type="transmembrane region" description="Helical" evidence="17">
    <location>
        <begin position="372"/>
        <end position="397"/>
    </location>
</feature>
<evidence type="ECO:0000256" key="10">
    <source>
        <dbReference type="ARBA" id="ARBA00022982"/>
    </source>
</evidence>
<dbReference type="InterPro" id="IPR001750">
    <property type="entry name" value="ND/Mrp_TM"/>
</dbReference>
<dbReference type="Pfam" id="PF00361">
    <property type="entry name" value="Proton_antipo_M"/>
    <property type="match status" value="1"/>
</dbReference>
<keyword evidence="6" id="KW-0679">Respiratory chain</keyword>
<evidence type="ECO:0000256" key="16">
    <source>
        <dbReference type="ARBA" id="ARBA00049551"/>
    </source>
</evidence>
<keyword evidence="7 17" id="KW-0812">Transmembrane</keyword>
<dbReference type="GO" id="GO:0008137">
    <property type="term" value="F:NADH dehydrogenase (ubiquinone) activity"/>
    <property type="evidence" value="ECO:0007669"/>
    <property type="project" value="UniProtKB-EC"/>
</dbReference>
<feature type="transmembrane region" description="Helical" evidence="17">
    <location>
        <begin position="210"/>
        <end position="228"/>
    </location>
</feature>
<dbReference type="GO" id="GO:0005743">
    <property type="term" value="C:mitochondrial inner membrane"/>
    <property type="evidence" value="ECO:0007669"/>
    <property type="project" value="UniProtKB-SubCell"/>
</dbReference>
<comment type="catalytic activity">
    <reaction evidence="16 17">
        <text>a ubiquinone + NADH + 5 H(+)(in) = a ubiquinol + NAD(+) + 4 H(+)(out)</text>
        <dbReference type="Rhea" id="RHEA:29091"/>
        <dbReference type="Rhea" id="RHEA-COMP:9565"/>
        <dbReference type="Rhea" id="RHEA-COMP:9566"/>
        <dbReference type="ChEBI" id="CHEBI:15378"/>
        <dbReference type="ChEBI" id="CHEBI:16389"/>
        <dbReference type="ChEBI" id="CHEBI:17976"/>
        <dbReference type="ChEBI" id="CHEBI:57540"/>
        <dbReference type="ChEBI" id="CHEBI:57945"/>
        <dbReference type="EC" id="7.1.1.2"/>
    </reaction>
</comment>
<dbReference type="EC" id="7.1.1.2" evidence="3 17"/>
<evidence type="ECO:0000256" key="7">
    <source>
        <dbReference type="ARBA" id="ARBA00022692"/>
    </source>
</evidence>
<dbReference type="InterPro" id="IPR001516">
    <property type="entry name" value="Proton_antipo_N"/>
</dbReference>
<evidence type="ECO:0000256" key="4">
    <source>
        <dbReference type="ARBA" id="ARBA00021096"/>
    </source>
</evidence>
<evidence type="ECO:0000259" key="20">
    <source>
        <dbReference type="Pfam" id="PF06455"/>
    </source>
</evidence>
<keyword evidence="13 17" id="KW-0830">Ubiquinone</keyword>
<evidence type="ECO:0000256" key="8">
    <source>
        <dbReference type="ARBA" id="ARBA00022792"/>
    </source>
</evidence>
<comment type="similarity">
    <text evidence="17">Belongs to the complex I subunit 5 family.</text>
</comment>
<comment type="function">
    <text evidence="1">Core subunit of the mitochondrial membrane respiratory chain NADH dehydrogenase (Complex I) that is believed to belong to the minimal assembly required for catalysis. Complex I functions in the transfer of electrons from NADH to the respiratory chain. The immediate electron acceptor for the enzyme is believed to be ubiquinone.</text>
</comment>
<reference evidence="21" key="1">
    <citation type="submission" date="2019-10" db="EMBL/GenBank/DDBJ databases">
        <title>The complete mitochondrial genomes and bacterial metagenome data from two species of bird nasal-mites (Rhinonyssidae: Mesostigmata).</title>
        <authorList>
            <person name="Osuna-Mascaro C."/>
            <person name="Dona J."/>
            <person name="Johnson K."/>
            <person name="Esteban R."/>
            <person name="de Rojas M."/>
        </authorList>
    </citation>
    <scope>NUCLEOTIDE SEQUENCE</scope>
    <source>
        <tissue evidence="21">Whole body</tissue>
    </source>
</reference>
<evidence type="ECO:0000256" key="12">
    <source>
        <dbReference type="ARBA" id="ARBA00023027"/>
    </source>
</evidence>
<feature type="transmembrane region" description="Helical" evidence="17">
    <location>
        <begin position="331"/>
        <end position="352"/>
    </location>
</feature>
<feature type="domain" description="NADH:quinone oxidoreductase/Mrp antiporter transmembrane" evidence="18">
    <location>
        <begin position="104"/>
        <end position="383"/>
    </location>
</feature>
<dbReference type="GO" id="GO:0003954">
    <property type="term" value="F:NADH dehydrogenase activity"/>
    <property type="evidence" value="ECO:0007669"/>
    <property type="project" value="TreeGrafter"/>
</dbReference>
<evidence type="ECO:0000256" key="3">
    <source>
        <dbReference type="ARBA" id="ARBA00012944"/>
    </source>
</evidence>
<feature type="transmembrane region" description="Helical" evidence="17">
    <location>
        <begin position="172"/>
        <end position="189"/>
    </location>
</feature>
<evidence type="ECO:0000256" key="17">
    <source>
        <dbReference type="RuleBase" id="RU003404"/>
    </source>
</evidence>
<dbReference type="InterPro" id="IPR003945">
    <property type="entry name" value="NU5C-like"/>
</dbReference>
<feature type="transmembrane region" description="Helical" evidence="17">
    <location>
        <begin position="12"/>
        <end position="39"/>
    </location>
</feature>
<keyword evidence="8" id="KW-0999">Mitochondrion inner membrane</keyword>
<feature type="transmembrane region" description="Helical" evidence="17">
    <location>
        <begin position="84"/>
        <end position="103"/>
    </location>
</feature>
<dbReference type="GO" id="GO:0015990">
    <property type="term" value="P:electron transport coupled proton transport"/>
    <property type="evidence" value="ECO:0007669"/>
    <property type="project" value="TreeGrafter"/>
</dbReference>
<feature type="transmembrane region" description="Helical" evidence="17">
    <location>
        <begin position="109"/>
        <end position="126"/>
    </location>
</feature>
<evidence type="ECO:0000259" key="19">
    <source>
        <dbReference type="Pfam" id="PF00662"/>
    </source>
</evidence>
<evidence type="ECO:0000313" key="21">
    <source>
        <dbReference type="EMBL" id="QGA47512.1"/>
    </source>
</evidence>
<feature type="domain" description="NADH dehydrogenase subunit 5 C-terminal" evidence="20">
    <location>
        <begin position="388"/>
        <end position="564"/>
    </location>
</feature>
<sequence>MYVMYYSTMLVLSMVFYIMFLYFTYLNVFIVVSVMYFSVSSVDMGLFLLFDSVSCMFMFVVFLISGLVLKYSIGYMDHDKYKDIFMVLVVMFVMSMCLMVLGVNMFSILIGWDGLGLISYLLVIYYNNESSSSAGMLTILMNRLGDVGLIFSMIVLLGTFGLLDIIDVSGVSISVSYLMVLMVMLGAMTKSAQVPFSSWLPAAMAAPTPVSSLVHSSTLVTAGVYLLVRVESLTCFSGLSSLLFVISVMTVFISGFGAFYEVDLKKIIAYSTLSQLGMMMMMVSLGCVNLALFHLFMHAMYKAMLFLCAGIIFHSFVGVQDIRYLSCLWKVSPGVSMVMCAGLMSLSGVPFMSGFYSKDLIFEKVFSMNGSYLMLMIVFVGMFMSVMYSLRLLYLLLVRVNFLSLNSELISGWANFSILLLGCMSVTLGCLTSWLMFSTPMVLYLGVWVKVLCLLVLFLGVLLYFVMNSMKNTNLFNCKVIMFIYHMMGDMMFLSSLSSDLVFSKFSVNKKYVLYDVCWLEDVQAVGLRTEVDSIMTMLLNYNMAGLSKNLAYVLLFMVMVVVCM</sequence>
<evidence type="ECO:0000256" key="13">
    <source>
        <dbReference type="ARBA" id="ARBA00023075"/>
    </source>
</evidence>
<keyword evidence="5 17" id="KW-0813">Transport</keyword>
<feature type="transmembrane region" description="Helical" evidence="17">
    <location>
        <begin position="267"/>
        <end position="293"/>
    </location>
</feature>
<comment type="subcellular location">
    <subcellularLocation>
        <location evidence="2">Mitochondrion inner membrane</location>
        <topology evidence="2">Multi-pass membrane protein</topology>
    </subcellularLocation>
</comment>
<evidence type="ECO:0000256" key="2">
    <source>
        <dbReference type="ARBA" id="ARBA00004448"/>
    </source>
</evidence>
<keyword evidence="9" id="KW-1278">Translocase</keyword>
<protein>
    <recommendedName>
        <fullName evidence="4 17">NADH-ubiquinone oxidoreductase chain 5</fullName>
        <ecNumber evidence="3 17">7.1.1.2</ecNumber>
    </recommendedName>
</protein>
<feature type="transmembrane region" description="Helical" evidence="17">
    <location>
        <begin position="240"/>
        <end position="260"/>
    </location>
</feature>
<dbReference type="Pfam" id="PF00662">
    <property type="entry name" value="Proton_antipo_N"/>
    <property type="match status" value="1"/>
</dbReference>
<dbReference type="PANTHER" id="PTHR42829">
    <property type="entry name" value="NADH-UBIQUINONE OXIDOREDUCTASE CHAIN 5"/>
    <property type="match status" value="1"/>
</dbReference>
<keyword evidence="15 17" id="KW-0472">Membrane</keyword>
<keyword evidence="12 17" id="KW-0520">NAD</keyword>
<feature type="transmembrane region" description="Helical" evidence="17">
    <location>
        <begin position="443"/>
        <end position="466"/>
    </location>
</feature>
<name>A0A5Q0RZ31_9ACAR</name>
<accession>A0A5Q0RZ31</accession>
<dbReference type="Pfam" id="PF06455">
    <property type="entry name" value="NADH5_C"/>
    <property type="match status" value="1"/>
</dbReference>
<dbReference type="PANTHER" id="PTHR42829:SF2">
    <property type="entry name" value="NADH-UBIQUINONE OXIDOREDUCTASE CHAIN 5"/>
    <property type="match status" value="1"/>
</dbReference>